<accession>A0A6G1Q581</accession>
<evidence type="ECO:0000256" key="2">
    <source>
        <dbReference type="ARBA" id="ARBA00022729"/>
    </source>
</evidence>
<dbReference type="EMBL" id="CM015724">
    <property type="protein sequence ID" value="KAF3697781.1"/>
    <property type="molecule type" value="Genomic_DNA"/>
</dbReference>
<evidence type="ECO:0000259" key="7">
    <source>
        <dbReference type="PROSITE" id="PS50835"/>
    </source>
</evidence>
<protein>
    <submittedName>
        <fullName evidence="8">Signaling lymphocytic activation molecule CDw150 IPO-3 SLAM family member 1</fullName>
    </submittedName>
</protein>
<gene>
    <name evidence="8" type="ORF">EXN66_Car013462</name>
</gene>
<keyword evidence="5" id="KW-0812">Transmembrane</keyword>
<feature type="chain" id="PRO_5026305878" evidence="6">
    <location>
        <begin position="31"/>
        <end position="326"/>
    </location>
</feature>
<feature type="domain" description="Ig-like" evidence="7">
    <location>
        <begin position="135"/>
        <end position="211"/>
    </location>
</feature>
<comment type="subcellular location">
    <subcellularLocation>
        <location evidence="1">Membrane</location>
    </subcellularLocation>
</comment>
<sequence length="326" mass="36037">MVGGRPLCVSYFYTQSVLFLLGVKLLDVEASSCPSTIHKKVGDTVELPSCLPAKDVTSAKWKYIDDIVADIEYSRIKYYNFKDRVSVNQTNLSLTLRNLTLQDSGNFSFISEVNDEQRPTVVITLKVHEPITKEPVLTLNSTWDASNKSCTVLVECRSTSDSNVSYNWTVRNQTLSGSRLQYKLRPEDGETTFTCTVFNSISDKSASTTVKCSNDTSVPDPWNFLIMGVAGGSCLMLVIIVGIAVGVCHCKQRRAGSDSNDLTVYADVSDFVIDDRTSSMKPCSLYETIDNAVNPVIRTDGPHTVYDKIQLSRVKNVSASPYQQVS</sequence>
<reference evidence="9" key="2">
    <citation type="submission" date="2019-02" db="EMBL/GenBank/DDBJ databases">
        <title>Opniocepnalus argus Var Kimnra genome.</title>
        <authorList>
            <person name="Zhou C."/>
            <person name="Xiao S."/>
        </authorList>
    </citation>
    <scope>NUCLEOTIDE SEQUENCE [LARGE SCALE GENOMIC DNA]</scope>
</reference>
<keyword evidence="9" id="KW-1185">Reference proteome</keyword>
<feature type="transmembrane region" description="Helical" evidence="5">
    <location>
        <begin position="222"/>
        <end position="247"/>
    </location>
</feature>
<keyword evidence="2 6" id="KW-0732">Signal</keyword>
<dbReference type="Proteomes" id="UP000503349">
    <property type="component" value="Chromosome 13"/>
</dbReference>
<dbReference type="PANTHER" id="PTHR12080:SF48">
    <property type="entry name" value="IMMUNOGLOBULIN SUBTYPE DOMAIN-CONTAINING PROTEIN"/>
    <property type="match status" value="1"/>
</dbReference>
<feature type="signal peptide" evidence="6">
    <location>
        <begin position="1"/>
        <end position="30"/>
    </location>
</feature>
<evidence type="ECO:0000256" key="4">
    <source>
        <dbReference type="ARBA" id="ARBA00023180"/>
    </source>
</evidence>
<evidence type="ECO:0000256" key="5">
    <source>
        <dbReference type="SAM" id="Phobius"/>
    </source>
</evidence>
<keyword evidence="5" id="KW-1133">Transmembrane helix</keyword>
<evidence type="ECO:0000313" key="8">
    <source>
        <dbReference type="EMBL" id="KAF3697781.1"/>
    </source>
</evidence>
<keyword evidence="3 5" id="KW-0472">Membrane</keyword>
<organism evidence="8 9">
    <name type="scientific">Channa argus</name>
    <name type="common">Northern snakehead</name>
    <name type="synonym">Ophicephalus argus</name>
    <dbReference type="NCBI Taxonomy" id="215402"/>
    <lineage>
        <taxon>Eukaryota</taxon>
        <taxon>Metazoa</taxon>
        <taxon>Chordata</taxon>
        <taxon>Craniata</taxon>
        <taxon>Vertebrata</taxon>
        <taxon>Euteleostomi</taxon>
        <taxon>Actinopterygii</taxon>
        <taxon>Neopterygii</taxon>
        <taxon>Teleostei</taxon>
        <taxon>Neoteleostei</taxon>
        <taxon>Acanthomorphata</taxon>
        <taxon>Anabantaria</taxon>
        <taxon>Anabantiformes</taxon>
        <taxon>Channoidei</taxon>
        <taxon>Channidae</taxon>
        <taxon>Channa</taxon>
    </lineage>
</organism>
<dbReference type="SUPFAM" id="SSF48726">
    <property type="entry name" value="Immunoglobulin"/>
    <property type="match status" value="2"/>
</dbReference>
<keyword evidence="4" id="KW-0325">Glycoprotein</keyword>
<dbReference type="AlphaFoldDB" id="A0A6G1Q581"/>
<dbReference type="Gene3D" id="2.60.40.10">
    <property type="entry name" value="Immunoglobulins"/>
    <property type="match status" value="2"/>
</dbReference>
<dbReference type="InterPro" id="IPR015631">
    <property type="entry name" value="CD2/SLAM_rcpt"/>
</dbReference>
<evidence type="ECO:0000256" key="3">
    <source>
        <dbReference type="ARBA" id="ARBA00023136"/>
    </source>
</evidence>
<evidence type="ECO:0000256" key="1">
    <source>
        <dbReference type="ARBA" id="ARBA00004370"/>
    </source>
</evidence>
<dbReference type="InterPro" id="IPR013783">
    <property type="entry name" value="Ig-like_fold"/>
</dbReference>
<proteinExistence type="predicted"/>
<dbReference type="GO" id="GO:0016020">
    <property type="term" value="C:membrane"/>
    <property type="evidence" value="ECO:0007669"/>
    <property type="project" value="UniProtKB-SubCell"/>
</dbReference>
<dbReference type="PANTHER" id="PTHR12080">
    <property type="entry name" value="SIGNALING LYMPHOCYTIC ACTIVATION MOLECULE"/>
    <property type="match status" value="1"/>
</dbReference>
<dbReference type="InterPro" id="IPR007110">
    <property type="entry name" value="Ig-like_dom"/>
</dbReference>
<name>A0A6G1Q581_CHAAH</name>
<evidence type="ECO:0000313" key="9">
    <source>
        <dbReference type="Proteomes" id="UP000503349"/>
    </source>
</evidence>
<evidence type="ECO:0000256" key="6">
    <source>
        <dbReference type="SAM" id="SignalP"/>
    </source>
</evidence>
<reference evidence="8 9" key="1">
    <citation type="submission" date="2019-02" db="EMBL/GenBank/DDBJ databases">
        <title>Opniocepnalus argus genome.</title>
        <authorList>
            <person name="Zhou C."/>
            <person name="Xiao S."/>
        </authorList>
    </citation>
    <scope>NUCLEOTIDE SEQUENCE [LARGE SCALE GENOMIC DNA]</scope>
    <source>
        <strain evidence="8">OARG1902GOOAL</strain>
        <tissue evidence="8">Muscle</tissue>
    </source>
</reference>
<dbReference type="InterPro" id="IPR036179">
    <property type="entry name" value="Ig-like_dom_sf"/>
</dbReference>
<dbReference type="PROSITE" id="PS50835">
    <property type="entry name" value="IG_LIKE"/>
    <property type="match status" value="1"/>
</dbReference>